<protein>
    <submittedName>
        <fullName evidence="1">Uncharacterized protein</fullName>
    </submittedName>
</protein>
<reference evidence="1 2" key="1">
    <citation type="journal article" date="2021" name="Nat. Commun.">
        <title>Genetic determinants of endophytism in the Arabidopsis root mycobiome.</title>
        <authorList>
            <person name="Mesny F."/>
            <person name="Miyauchi S."/>
            <person name="Thiergart T."/>
            <person name="Pickel B."/>
            <person name="Atanasova L."/>
            <person name="Karlsson M."/>
            <person name="Huettel B."/>
            <person name="Barry K.W."/>
            <person name="Haridas S."/>
            <person name="Chen C."/>
            <person name="Bauer D."/>
            <person name="Andreopoulos W."/>
            <person name="Pangilinan J."/>
            <person name="LaButti K."/>
            <person name="Riley R."/>
            <person name="Lipzen A."/>
            <person name="Clum A."/>
            <person name="Drula E."/>
            <person name="Henrissat B."/>
            <person name="Kohler A."/>
            <person name="Grigoriev I.V."/>
            <person name="Martin F.M."/>
            <person name="Hacquard S."/>
        </authorList>
    </citation>
    <scope>NUCLEOTIDE SEQUENCE [LARGE SCALE GENOMIC DNA]</scope>
    <source>
        <strain evidence="1 2">MPI-SDFR-AT-0079</strain>
    </source>
</reference>
<accession>A0ACB7NZ67</accession>
<evidence type="ECO:0000313" key="1">
    <source>
        <dbReference type="EMBL" id="KAH6623749.1"/>
    </source>
</evidence>
<dbReference type="Proteomes" id="UP000724584">
    <property type="component" value="Unassembled WGS sequence"/>
</dbReference>
<gene>
    <name evidence="1" type="ORF">F5144DRAFT_497902</name>
</gene>
<dbReference type="EMBL" id="JAGIZQ010000006">
    <property type="protein sequence ID" value="KAH6623749.1"/>
    <property type="molecule type" value="Genomic_DNA"/>
</dbReference>
<comment type="caution">
    <text evidence="1">The sequence shown here is derived from an EMBL/GenBank/DDBJ whole genome shotgun (WGS) entry which is preliminary data.</text>
</comment>
<proteinExistence type="predicted"/>
<keyword evidence="2" id="KW-1185">Reference proteome</keyword>
<name>A0ACB7NZ67_9PEZI</name>
<organism evidence="1 2">
    <name type="scientific">Chaetomium tenue</name>
    <dbReference type="NCBI Taxonomy" id="1854479"/>
    <lineage>
        <taxon>Eukaryota</taxon>
        <taxon>Fungi</taxon>
        <taxon>Dikarya</taxon>
        <taxon>Ascomycota</taxon>
        <taxon>Pezizomycotina</taxon>
        <taxon>Sordariomycetes</taxon>
        <taxon>Sordariomycetidae</taxon>
        <taxon>Sordariales</taxon>
        <taxon>Chaetomiaceae</taxon>
        <taxon>Chaetomium</taxon>
    </lineage>
</organism>
<sequence>MHPRLEQCWELGIKGKRMWDLEAEYHAAQVSSEFPKNIAQQEVQKASFHRTVSSPRKAKPPTDPETLRRLLEAEREAEAAMRNASKRFDQDPIPNDTPIRIITNPWLTAQSKGQDSVASGSLQPPTGSRNNQPRRHWSNYRSSHRQPTHQRPAHQQWNHQQPKQQQPKQQQSSPQKPKNQQSNPQQPGNKLRYGQEPERSQPKNNWSATRPNRPPPQDNYPNKRPSDGQSTTPITNNQRHKKQDDTRHQPDGATSPRRRNNLSYSDQVKLGERQPREEWTAASQKRPAQNEGRQPTPNARRPIQLKEESDTEQTPHMSARFPPLTTETNPKTPAGTRADEAPRRQEDHQLPASASLPAENRPFPRSPASPPSPAECSLQRVPQSVNHAPPIPTSAPQPGVEERHAVQEVLEKTSALARTITLEVTGQLHAMHLSMADQFQAHSKNIADQLAKQNERQKKRLVKLKKRAKALANKIETQTEILERQQAWMKRSSGMAKATAANIGKRARPSRATEEWEYIQAPIVGYSDDSTDETYAPSRVLDENDDDEEEEEEDDSAETDSEDELQTESTETDAEEDVLPSVEFGSESEPESVESGSDESGSEAPPPPRRSKRGRAHEATEQRTGPRPAKKRRNNKGKETPVVNPYLELIARDRARPGFFKRDPGKCRCRVHGQGRPARGS</sequence>
<evidence type="ECO:0000313" key="2">
    <source>
        <dbReference type="Proteomes" id="UP000724584"/>
    </source>
</evidence>